<evidence type="ECO:0000313" key="2">
    <source>
        <dbReference type="EMBL" id="MCZ2722063.1"/>
    </source>
</evidence>
<protein>
    <recommendedName>
        <fullName evidence="4">DUF3078 domain-containing protein</fullName>
    </recommendedName>
</protein>
<gene>
    <name evidence="2" type="ORF">O1D97_10455</name>
</gene>
<keyword evidence="1" id="KW-0472">Membrane</keyword>
<organism evidence="2 3">
    <name type="scientific">Marinomonas phaeophyticola</name>
    <dbReference type="NCBI Taxonomy" id="3004091"/>
    <lineage>
        <taxon>Bacteria</taxon>
        <taxon>Pseudomonadati</taxon>
        <taxon>Pseudomonadota</taxon>
        <taxon>Gammaproteobacteria</taxon>
        <taxon>Oceanospirillales</taxon>
        <taxon>Oceanospirillaceae</taxon>
        <taxon>Marinomonas</taxon>
    </lineage>
</organism>
<evidence type="ECO:0000313" key="3">
    <source>
        <dbReference type="Proteomes" id="UP001149719"/>
    </source>
</evidence>
<keyword evidence="1" id="KW-1133">Transmembrane helix</keyword>
<evidence type="ECO:0008006" key="4">
    <source>
        <dbReference type="Google" id="ProtNLM"/>
    </source>
</evidence>
<comment type="caution">
    <text evidence="2">The sequence shown here is derived from an EMBL/GenBank/DDBJ whole genome shotgun (WGS) entry which is preliminary data.</text>
</comment>
<name>A0ABT4JUJ2_9GAMM</name>
<feature type="transmembrane region" description="Helical" evidence="1">
    <location>
        <begin position="12"/>
        <end position="31"/>
    </location>
</feature>
<dbReference type="EMBL" id="JAPUBN010000015">
    <property type="protein sequence ID" value="MCZ2722063.1"/>
    <property type="molecule type" value="Genomic_DNA"/>
</dbReference>
<evidence type="ECO:0000256" key="1">
    <source>
        <dbReference type="SAM" id="Phobius"/>
    </source>
</evidence>
<keyword evidence="1" id="KW-0812">Transmembrane</keyword>
<dbReference type="Proteomes" id="UP001149719">
    <property type="component" value="Unassembled WGS sequence"/>
</dbReference>
<proteinExistence type="predicted"/>
<keyword evidence="3" id="KW-1185">Reference proteome</keyword>
<sequence>MIFNIDIKAPLFLLRAFVPIFTLIFFSASAFSAEKGEADGLDWWALSHQNASQTVSKWSNGLDAFFSGESSSLPNQSFVSLEMGAVFTDTGNSSPFLGLHMGIRLPNTKDRLRLVIDSDANELTENNKIQETTSSTFEKAAVGETFSAAIRYVKKEWNANFDAGILVDFPLDPFVRVRFTQDHFYSSWSIRMRESIFSYYSQGFGASFNSELTRPLTNNLVFGLSAGSTWLNREETYYYRENIFINHSIDERNKIRYQFSVLQSGDPTPNLDTYLYFINYQKVLYGNWLIGQVTPQITHELDNDFDPEFTLTLSLEILLGEDYLGSKSRY</sequence>
<dbReference type="RefSeq" id="WP_269125377.1">
    <property type="nucleotide sequence ID" value="NZ_JAPUBN010000015.1"/>
</dbReference>
<accession>A0ABT4JUJ2</accession>
<reference evidence="2" key="1">
    <citation type="submission" date="2022-12" db="EMBL/GenBank/DDBJ databases">
        <title>Marinomonas 15G1-11 sp. nov, isolated from marine algae.</title>
        <authorList>
            <person name="Butt M."/>
            <person name="Choi D.G."/>
            <person name="Kim J.M."/>
            <person name="Lee J.K."/>
            <person name="Baek J.H."/>
            <person name="Jeon C.O."/>
        </authorList>
    </citation>
    <scope>NUCLEOTIDE SEQUENCE</scope>
    <source>
        <strain evidence="2">15G1-11</strain>
    </source>
</reference>